<reference evidence="1 2" key="1">
    <citation type="journal article" date="2015" name="Genome Biol. Evol.">
        <title>Phylogenomic analyses indicate that early fungi evolved digesting cell walls of algal ancestors of land plants.</title>
        <authorList>
            <person name="Chang Y."/>
            <person name="Wang S."/>
            <person name="Sekimoto S."/>
            <person name="Aerts A.L."/>
            <person name="Choi C."/>
            <person name="Clum A."/>
            <person name="LaButti K.M."/>
            <person name="Lindquist E.A."/>
            <person name="Yee Ngan C."/>
            <person name="Ohm R.A."/>
            <person name="Salamov A.A."/>
            <person name="Grigoriev I.V."/>
            <person name="Spatafora J.W."/>
            <person name="Berbee M.L."/>
        </authorList>
    </citation>
    <scope>NUCLEOTIDE SEQUENCE [LARGE SCALE GENOMIC DNA]</scope>
    <source>
        <strain evidence="1 2">JEL478</strain>
    </source>
</reference>
<protein>
    <recommendedName>
        <fullName evidence="3">Cytochrome P450</fullName>
    </recommendedName>
</protein>
<accession>A0A139AJH6</accession>
<keyword evidence="2" id="KW-1185">Reference proteome</keyword>
<evidence type="ECO:0000313" key="1">
    <source>
        <dbReference type="EMBL" id="KXS16932.1"/>
    </source>
</evidence>
<name>A0A139AJH6_GONPJ</name>
<dbReference type="AlphaFoldDB" id="A0A139AJH6"/>
<evidence type="ECO:0008006" key="3">
    <source>
        <dbReference type="Google" id="ProtNLM"/>
    </source>
</evidence>
<evidence type="ECO:0000313" key="2">
    <source>
        <dbReference type="Proteomes" id="UP000070544"/>
    </source>
</evidence>
<dbReference type="Proteomes" id="UP000070544">
    <property type="component" value="Unassembled WGS sequence"/>
</dbReference>
<organism evidence="1 2">
    <name type="scientific">Gonapodya prolifera (strain JEL478)</name>
    <name type="common">Monoblepharis prolifera</name>
    <dbReference type="NCBI Taxonomy" id="1344416"/>
    <lineage>
        <taxon>Eukaryota</taxon>
        <taxon>Fungi</taxon>
        <taxon>Fungi incertae sedis</taxon>
        <taxon>Chytridiomycota</taxon>
        <taxon>Chytridiomycota incertae sedis</taxon>
        <taxon>Monoblepharidomycetes</taxon>
        <taxon>Monoblepharidales</taxon>
        <taxon>Gonapodyaceae</taxon>
        <taxon>Gonapodya</taxon>
    </lineage>
</organism>
<dbReference type="EMBL" id="KQ965749">
    <property type="protein sequence ID" value="KXS16932.1"/>
    <property type="molecule type" value="Genomic_DNA"/>
</dbReference>
<gene>
    <name evidence="1" type="ORF">M427DRAFT_30763</name>
</gene>
<sequence>MRRLRAPSFSSSHTTTAHSVAAFAMHSEHLIWLSLHPDISWRHNRLTVCVAPGVFRTFRAAAASAGDDSDEAQVPFLWQLYRWAFIDWYNDLCVNIPFIPLITLPGISNIKRGAEVNLEAVRTRDPLIQYINVLKPTKKTILIADSALFKEIYVGKDWAKWERGHENLNRSKIFAGGLILMRNDERWRAAGDLLGRALRMLH</sequence>
<proteinExistence type="predicted"/>